<evidence type="ECO:0000256" key="3">
    <source>
        <dbReference type="SAM" id="MobiDB-lite"/>
    </source>
</evidence>
<keyword evidence="7" id="KW-1185">Reference proteome</keyword>
<gene>
    <name evidence="6" type="ORF">R1flu_015530</name>
</gene>
<feature type="region of interest" description="Disordered" evidence="3">
    <location>
        <begin position="36"/>
        <end position="87"/>
    </location>
</feature>
<feature type="compositionally biased region" description="Polar residues" evidence="3">
    <location>
        <begin position="61"/>
        <end position="70"/>
    </location>
</feature>
<dbReference type="Pfam" id="PF13920">
    <property type="entry name" value="zf-C3HC4_3"/>
    <property type="match status" value="1"/>
</dbReference>
<dbReference type="CDD" id="cd16449">
    <property type="entry name" value="RING-HC"/>
    <property type="match status" value="1"/>
</dbReference>
<accession>A0ABD1YJ87</accession>
<dbReference type="AlphaFoldDB" id="A0ABD1YJ87"/>
<protein>
    <recommendedName>
        <fullName evidence="5">RING-type domain-containing protein</fullName>
    </recommendedName>
</protein>
<keyword evidence="1" id="KW-0479">Metal-binding</keyword>
<sequence>MGGVLSRAISLVVILFSPLELGSKALISYLPHSMTPLSRERPKLKPPVPRFNHASSPRVAASSSGNLPTDASSSRIPRPASSSGNLPAYASLSRIPASSFENLPDIARMSTEPTEEDDGKLEAMIEKAAASEREVLSQVAKLRSTERDVTERQDKLIEELSKLDTEERELMQKVSLVQQKKKCVQSSIRSLQDEVAECRSLLERKETELNDARKQLDGFRNTYGGRLEDCIANVKRVERERQKFVHLLESEKARRAKLEEEVQVLERQVDGNKGLCQICMENKRNTVVLPCMHFLYCDNCLRTHQRDNTTCPACRGFVTALLHCKLDMD</sequence>
<organism evidence="6 7">
    <name type="scientific">Riccia fluitans</name>
    <dbReference type="NCBI Taxonomy" id="41844"/>
    <lineage>
        <taxon>Eukaryota</taxon>
        <taxon>Viridiplantae</taxon>
        <taxon>Streptophyta</taxon>
        <taxon>Embryophyta</taxon>
        <taxon>Marchantiophyta</taxon>
        <taxon>Marchantiopsida</taxon>
        <taxon>Marchantiidae</taxon>
        <taxon>Marchantiales</taxon>
        <taxon>Ricciaceae</taxon>
        <taxon>Riccia</taxon>
    </lineage>
</organism>
<evidence type="ECO:0000256" key="2">
    <source>
        <dbReference type="SAM" id="Coils"/>
    </source>
</evidence>
<keyword evidence="4" id="KW-0732">Signal</keyword>
<dbReference type="Proteomes" id="UP001605036">
    <property type="component" value="Unassembled WGS sequence"/>
</dbReference>
<feature type="signal peptide" evidence="4">
    <location>
        <begin position="1"/>
        <end position="25"/>
    </location>
</feature>
<dbReference type="PANTHER" id="PTHR14879">
    <property type="entry name" value="CASPASE REGULATOR, RING FINGER DOMAIN-CONTAINING"/>
    <property type="match status" value="1"/>
</dbReference>
<evidence type="ECO:0000313" key="6">
    <source>
        <dbReference type="EMBL" id="KAL2630844.1"/>
    </source>
</evidence>
<feature type="compositionally biased region" description="Low complexity" evidence="3">
    <location>
        <begin position="71"/>
        <end position="83"/>
    </location>
</feature>
<proteinExistence type="predicted"/>
<evidence type="ECO:0000259" key="5">
    <source>
        <dbReference type="PROSITE" id="PS50089"/>
    </source>
</evidence>
<dbReference type="InterPro" id="IPR001841">
    <property type="entry name" value="Znf_RING"/>
</dbReference>
<evidence type="ECO:0000313" key="7">
    <source>
        <dbReference type="Proteomes" id="UP001605036"/>
    </source>
</evidence>
<evidence type="ECO:0000256" key="1">
    <source>
        <dbReference type="PROSITE-ProRule" id="PRU00175"/>
    </source>
</evidence>
<dbReference type="PROSITE" id="PS50089">
    <property type="entry name" value="ZF_RING_2"/>
    <property type="match status" value="1"/>
</dbReference>
<keyword evidence="1" id="KW-0863">Zinc-finger</keyword>
<feature type="domain" description="RING-type" evidence="5">
    <location>
        <begin position="276"/>
        <end position="315"/>
    </location>
</feature>
<feature type="coiled-coil region" evidence="2">
    <location>
        <begin position="153"/>
        <end position="275"/>
    </location>
</feature>
<dbReference type="InterPro" id="IPR013083">
    <property type="entry name" value="Znf_RING/FYVE/PHD"/>
</dbReference>
<dbReference type="GO" id="GO:0008270">
    <property type="term" value="F:zinc ion binding"/>
    <property type="evidence" value="ECO:0007669"/>
    <property type="project" value="UniProtKB-KW"/>
</dbReference>
<dbReference type="InterPro" id="IPR051728">
    <property type="entry name" value="RING-FYVE_E3_ubiquitin-ligase"/>
</dbReference>
<feature type="chain" id="PRO_5044759246" description="RING-type domain-containing protein" evidence="4">
    <location>
        <begin position="26"/>
        <end position="329"/>
    </location>
</feature>
<dbReference type="PANTHER" id="PTHR14879:SF5">
    <property type="entry name" value="RING-TYPE DOMAIN-CONTAINING PROTEIN"/>
    <property type="match status" value="1"/>
</dbReference>
<comment type="caution">
    <text evidence="6">The sequence shown here is derived from an EMBL/GenBank/DDBJ whole genome shotgun (WGS) entry which is preliminary data.</text>
</comment>
<keyword evidence="2" id="KW-0175">Coiled coil</keyword>
<dbReference type="EMBL" id="JBHFFA010000004">
    <property type="protein sequence ID" value="KAL2630844.1"/>
    <property type="molecule type" value="Genomic_DNA"/>
</dbReference>
<dbReference type="SMART" id="SM00184">
    <property type="entry name" value="RING"/>
    <property type="match status" value="1"/>
</dbReference>
<dbReference type="Gene3D" id="3.30.40.10">
    <property type="entry name" value="Zinc/RING finger domain, C3HC4 (zinc finger)"/>
    <property type="match status" value="1"/>
</dbReference>
<dbReference type="SUPFAM" id="SSF57850">
    <property type="entry name" value="RING/U-box"/>
    <property type="match status" value="1"/>
</dbReference>
<reference evidence="6 7" key="1">
    <citation type="submission" date="2024-09" db="EMBL/GenBank/DDBJ databases">
        <title>Chromosome-scale assembly of Riccia fluitans.</title>
        <authorList>
            <person name="Paukszto L."/>
            <person name="Sawicki J."/>
            <person name="Karawczyk K."/>
            <person name="Piernik-Szablinska J."/>
            <person name="Szczecinska M."/>
            <person name="Mazdziarz M."/>
        </authorList>
    </citation>
    <scope>NUCLEOTIDE SEQUENCE [LARGE SCALE GENOMIC DNA]</scope>
    <source>
        <strain evidence="6">Rf_01</strain>
        <tissue evidence="6">Aerial parts of the thallus</tissue>
    </source>
</reference>
<keyword evidence="1" id="KW-0862">Zinc</keyword>
<name>A0ABD1YJ87_9MARC</name>
<evidence type="ECO:0000256" key="4">
    <source>
        <dbReference type="SAM" id="SignalP"/>
    </source>
</evidence>